<evidence type="ECO:0000313" key="2">
    <source>
        <dbReference type="Proteomes" id="UP001161580"/>
    </source>
</evidence>
<name>A0AAE3Q8I8_9HYPH</name>
<dbReference type="RefSeq" id="WP_311785398.1">
    <property type="nucleotide sequence ID" value="NZ_JALDYY010000002.1"/>
</dbReference>
<gene>
    <name evidence="1" type="ORF">MRS75_03860</name>
</gene>
<proteinExistence type="predicted"/>
<sequence>MNKRTIPTVLLLGAFVLAGCQREEAVGPTELTGRIFVFNYRVSTATYLVTLKKTGDIPEGTVAIAEFENPMGGEPLVTREKIFPFWQKIDLESPALHCVVKDRPYAITVRLVGPDENTLQTIETTVTSDLDQTTLAAKPLVVGPAYERNPEVFKDQGKADYSPDPLCRT</sequence>
<dbReference type="Proteomes" id="UP001161580">
    <property type="component" value="Unassembled WGS sequence"/>
</dbReference>
<evidence type="ECO:0000313" key="1">
    <source>
        <dbReference type="EMBL" id="MDI7921217.1"/>
    </source>
</evidence>
<protein>
    <submittedName>
        <fullName evidence="1">Uncharacterized protein</fullName>
    </submittedName>
</protein>
<reference evidence="1" key="1">
    <citation type="submission" date="2022-03" db="EMBL/GenBank/DDBJ databases">
        <title>Fererhizobium litorale gen. nov., sp. nov., isolated from sandy sediments of the Sea of Japan seashore.</title>
        <authorList>
            <person name="Romanenko L."/>
            <person name="Kurilenko V."/>
            <person name="Otstavnykh N."/>
            <person name="Svetashev V."/>
            <person name="Tekutyeva L."/>
            <person name="Isaeva M."/>
            <person name="Mikhailov V."/>
        </authorList>
    </citation>
    <scope>NUCLEOTIDE SEQUENCE</scope>
    <source>
        <strain evidence="1">KMM 9576</strain>
    </source>
</reference>
<dbReference type="AlphaFoldDB" id="A0AAE3Q8I8"/>
<dbReference type="PROSITE" id="PS51257">
    <property type="entry name" value="PROKAR_LIPOPROTEIN"/>
    <property type="match status" value="1"/>
</dbReference>
<organism evidence="1 2">
    <name type="scientific">Ferirhizobium litorale</name>
    <dbReference type="NCBI Taxonomy" id="2927786"/>
    <lineage>
        <taxon>Bacteria</taxon>
        <taxon>Pseudomonadati</taxon>
        <taxon>Pseudomonadota</taxon>
        <taxon>Alphaproteobacteria</taxon>
        <taxon>Hyphomicrobiales</taxon>
        <taxon>Rhizobiaceae</taxon>
        <taxon>Ferirhizobium</taxon>
    </lineage>
</organism>
<accession>A0AAE3Q8I8</accession>
<dbReference type="EMBL" id="JALDYZ010000002">
    <property type="protein sequence ID" value="MDI7921217.1"/>
    <property type="molecule type" value="Genomic_DNA"/>
</dbReference>
<keyword evidence="2" id="KW-1185">Reference proteome</keyword>
<comment type="caution">
    <text evidence="1">The sequence shown here is derived from an EMBL/GenBank/DDBJ whole genome shotgun (WGS) entry which is preliminary data.</text>
</comment>